<keyword evidence="2" id="KW-1185">Reference proteome</keyword>
<dbReference type="Proteomes" id="UP000297654">
    <property type="component" value="Unassembled WGS sequence"/>
</dbReference>
<organism evidence="1 2">
    <name type="scientific">Cryobacterium luteum</name>
    <dbReference type="NCBI Taxonomy" id="1424661"/>
    <lineage>
        <taxon>Bacteria</taxon>
        <taxon>Bacillati</taxon>
        <taxon>Actinomycetota</taxon>
        <taxon>Actinomycetes</taxon>
        <taxon>Micrococcales</taxon>
        <taxon>Microbacteriaceae</taxon>
        <taxon>Cryobacterium</taxon>
    </lineage>
</organism>
<sequence>MKLEISTSPRVTWVWAQDPAEAGSLREILTAAHCSYSDATGKNAESRILDLDIGIVAAEGLTALKAAGYSFQWHSTQHELNRQPTLFGLTIEQV</sequence>
<dbReference type="EMBL" id="SOFF01000028">
    <property type="protein sequence ID" value="TFB89965.1"/>
    <property type="molecule type" value="Genomic_DNA"/>
</dbReference>
<evidence type="ECO:0000313" key="1">
    <source>
        <dbReference type="EMBL" id="TFB89965.1"/>
    </source>
</evidence>
<proteinExistence type="predicted"/>
<dbReference type="OrthoDB" id="5197863at2"/>
<reference evidence="1 2" key="1">
    <citation type="submission" date="2019-03" db="EMBL/GenBank/DDBJ databases">
        <title>Genomics of glacier-inhabiting Cryobacterium strains.</title>
        <authorList>
            <person name="Liu Q."/>
            <person name="Xin Y.-H."/>
        </authorList>
    </citation>
    <scope>NUCLEOTIDE SEQUENCE [LARGE SCALE GENOMIC DNA]</scope>
    <source>
        <strain evidence="1 2">Hh15</strain>
    </source>
</reference>
<protein>
    <submittedName>
        <fullName evidence="1">Uncharacterized protein</fullName>
    </submittedName>
</protein>
<dbReference type="AlphaFoldDB" id="A0A5F0D6A4"/>
<comment type="caution">
    <text evidence="1">The sequence shown here is derived from an EMBL/GenBank/DDBJ whole genome shotgun (WGS) entry which is preliminary data.</text>
</comment>
<accession>A0A5F0D6A4</accession>
<name>A0A5F0D6A4_9MICO</name>
<evidence type="ECO:0000313" key="2">
    <source>
        <dbReference type="Proteomes" id="UP000297654"/>
    </source>
</evidence>
<dbReference type="RefSeq" id="WP_134450351.1">
    <property type="nucleotide sequence ID" value="NZ_FOCN01000019.1"/>
</dbReference>
<gene>
    <name evidence="1" type="ORF">E3O10_07545</name>
</gene>